<name>A0ABP4HY16_9ACTN</name>
<comment type="caution">
    <text evidence="3">The sequence shown here is derived from an EMBL/GenBank/DDBJ whole genome shotgun (WGS) entry which is preliminary data.</text>
</comment>
<organism evidence="3 4">
    <name type="scientific">Streptomyces javensis</name>
    <dbReference type="NCBI Taxonomy" id="114698"/>
    <lineage>
        <taxon>Bacteria</taxon>
        <taxon>Bacillati</taxon>
        <taxon>Actinomycetota</taxon>
        <taxon>Actinomycetes</taxon>
        <taxon>Kitasatosporales</taxon>
        <taxon>Streptomycetaceae</taxon>
        <taxon>Streptomyces</taxon>
        <taxon>Streptomyces violaceusniger group</taxon>
    </lineage>
</organism>
<gene>
    <name evidence="3" type="ORF">GCM10009579_73540</name>
</gene>
<feature type="transmembrane region" description="Helical" evidence="2">
    <location>
        <begin position="32"/>
        <end position="51"/>
    </location>
</feature>
<proteinExistence type="predicted"/>
<keyword evidence="2" id="KW-1133">Transmembrane helix</keyword>
<keyword evidence="2" id="KW-0472">Membrane</keyword>
<evidence type="ECO:0000256" key="2">
    <source>
        <dbReference type="SAM" id="Phobius"/>
    </source>
</evidence>
<protein>
    <submittedName>
        <fullName evidence="3">Uncharacterized protein</fullName>
    </submittedName>
</protein>
<keyword evidence="4" id="KW-1185">Reference proteome</keyword>
<feature type="region of interest" description="Disordered" evidence="1">
    <location>
        <begin position="59"/>
        <end position="91"/>
    </location>
</feature>
<dbReference type="Proteomes" id="UP001500282">
    <property type="component" value="Unassembled WGS sequence"/>
</dbReference>
<dbReference type="EMBL" id="BAAAIH010000061">
    <property type="protein sequence ID" value="GAA1295960.1"/>
    <property type="molecule type" value="Genomic_DNA"/>
</dbReference>
<evidence type="ECO:0000313" key="3">
    <source>
        <dbReference type="EMBL" id="GAA1295960.1"/>
    </source>
</evidence>
<keyword evidence="2" id="KW-0812">Transmembrane</keyword>
<accession>A0ABP4HY16</accession>
<evidence type="ECO:0000256" key="1">
    <source>
        <dbReference type="SAM" id="MobiDB-lite"/>
    </source>
</evidence>
<evidence type="ECO:0000313" key="4">
    <source>
        <dbReference type="Proteomes" id="UP001500282"/>
    </source>
</evidence>
<sequence length="91" mass="9397">MALPVGLLVSLSGFLAIGTVIRSTTATVTTLFGAMLIVQAFAPALPGAFGGRVAKYWPPSRAGGSSPATAIRRYWPPGPGRPSWQGVSRPC</sequence>
<reference evidence="4" key="1">
    <citation type="journal article" date="2019" name="Int. J. Syst. Evol. Microbiol.">
        <title>The Global Catalogue of Microorganisms (GCM) 10K type strain sequencing project: providing services to taxonomists for standard genome sequencing and annotation.</title>
        <authorList>
            <consortium name="The Broad Institute Genomics Platform"/>
            <consortium name="The Broad Institute Genome Sequencing Center for Infectious Disease"/>
            <person name="Wu L."/>
            <person name="Ma J."/>
        </authorList>
    </citation>
    <scope>NUCLEOTIDE SEQUENCE [LARGE SCALE GENOMIC DNA]</scope>
    <source>
        <strain evidence="4">JCM 11448</strain>
    </source>
</reference>